<evidence type="ECO:0000256" key="2">
    <source>
        <dbReference type="SAM" id="SignalP"/>
    </source>
</evidence>
<dbReference type="Proteomes" id="UP000247790">
    <property type="component" value="Unassembled WGS sequence"/>
</dbReference>
<reference evidence="3 5" key="1">
    <citation type="submission" date="2018-06" db="EMBL/GenBank/DDBJ databases">
        <title>Genomic Encyclopedia of Type Strains, Phase III (KMG-III): the genomes of soil and plant-associated and newly described type strains.</title>
        <authorList>
            <person name="Whitman W."/>
        </authorList>
    </citation>
    <scope>NUCLEOTIDE SEQUENCE [LARGE SCALE GENOMIC DNA]</scope>
    <source>
        <strain evidence="3 5">CECT 7022</strain>
    </source>
</reference>
<evidence type="ECO:0000256" key="1">
    <source>
        <dbReference type="SAM" id="MobiDB-lite"/>
    </source>
</evidence>
<dbReference type="Proteomes" id="UP000509327">
    <property type="component" value="Chromosome"/>
</dbReference>
<feature type="region of interest" description="Disordered" evidence="1">
    <location>
        <begin position="36"/>
        <end position="57"/>
    </location>
</feature>
<gene>
    <name evidence="3" type="ORF">DFQ00_11595</name>
    <name evidence="4" type="ORF">HUB98_21775</name>
</gene>
<feature type="chain" id="PRO_5015936216" evidence="2">
    <location>
        <begin position="30"/>
        <end position="203"/>
    </location>
</feature>
<evidence type="ECO:0000313" key="3">
    <source>
        <dbReference type="EMBL" id="PYE47246.1"/>
    </source>
</evidence>
<reference evidence="4 6" key="2">
    <citation type="submission" date="2020-06" db="EMBL/GenBank/DDBJ databases">
        <title>Complete genome of Paenibacillus barcinonensis KACC11450.</title>
        <authorList>
            <person name="Kim M."/>
            <person name="Park Y.-J."/>
            <person name="Shin J.-H."/>
        </authorList>
    </citation>
    <scope>NUCLEOTIDE SEQUENCE [LARGE SCALE GENOMIC DNA]</scope>
    <source>
        <strain evidence="4 6">KACC11450</strain>
    </source>
</reference>
<evidence type="ECO:0000313" key="5">
    <source>
        <dbReference type="Proteomes" id="UP000247790"/>
    </source>
</evidence>
<keyword evidence="6" id="KW-1185">Reference proteome</keyword>
<name>A0A2V4VEV7_PAEBA</name>
<protein>
    <submittedName>
        <fullName evidence="3">Uncharacterized protein</fullName>
    </submittedName>
</protein>
<dbReference type="AlphaFoldDB" id="A0A2V4VEV7"/>
<evidence type="ECO:0000313" key="6">
    <source>
        <dbReference type="Proteomes" id="UP000509327"/>
    </source>
</evidence>
<accession>A0A2V4VEV7</accession>
<feature type="compositionally biased region" description="Acidic residues" evidence="1">
    <location>
        <begin position="42"/>
        <end position="57"/>
    </location>
</feature>
<sequence>MKKLHIISIMTSFILLGGALLFPAPHAHAAKEEISTYSNQDDISDENQAGEDLTEESESEAADEFIQERAELKEYLDQIFTIEPYESKAFDSLRSMDSEATSANRKSLFLKFTNTVIPNYTKFVSKAKLIKSNNPEIKKIHASFIKGTYMQLEGYILYQQAVSKNKVNYTILQKGNAKIQAAGIITNQVTESLYAYAVKIGYE</sequence>
<organism evidence="3 5">
    <name type="scientific">Paenibacillus barcinonensis</name>
    <dbReference type="NCBI Taxonomy" id="198119"/>
    <lineage>
        <taxon>Bacteria</taxon>
        <taxon>Bacillati</taxon>
        <taxon>Bacillota</taxon>
        <taxon>Bacilli</taxon>
        <taxon>Bacillales</taxon>
        <taxon>Paenibacillaceae</taxon>
        <taxon>Paenibacillus</taxon>
    </lineage>
</organism>
<dbReference type="OrthoDB" id="2617953at2"/>
<dbReference type="EMBL" id="QJSW01000015">
    <property type="protein sequence ID" value="PYE47246.1"/>
    <property type="molecule type" value="Genomic_DNA"/>
</dbReference>
<dbReference type="EMBL" id="CP054614">
    <property type="protein sequence ID" value="QKS58597.1"/>
    <property type="molecule type" value="Genomic_DNA"/>
</dbReference>
<keyword evidence="2" id="KW-0732">Signal</keyword>
<dbReference type="RefSeq" id="WP_110898315.1">
    <property type="nucleotide sequence ID" value="NZ_CP054614.1"/>
</dbReference>
<evidence type="ECO:0000313" key="4">
    <source>
        <dbReference type="EMBL" id="QKS58597.1"/>
    </source>
</evidence>
<feature type="signal peptide" evidence="2">
    <location>
        <begin position="1"/>
        <end position="29"/>
    </location>
</feature>
<proteinExistence type="predicted"/>